<gene>
    <name evidence="8" type="primary">cas1</name>
    <name evidence="9" type="ORF">JonanDRAFT_0162</name>
</gene>
<dbReference type="HAMAP" id="MF_01470">
    <property type="entry name" value="Cas1"/>
    <property type="match status" value="1"/>
</dbReference>
<dbReference type="Pfam" id="PF01867">
    <property type="entry name" value="Cas_Cas1"/>
    <property type="match status" value="1"/>
</dbReference>
<dbReference type="GO" id="GO:0003677">
    <property type="term" value="F:DNA binding"/>
    <property type="evidence" value="ECO:0007669"/>
    <property type="project" value="UniProtKB-KW"/>
</dbReference>
<dbReference type="NCBIfam" id="TIGR03638">
    <property type="entry name" value="cas1_ECOLI"/>
    <property type="match status" value="1"/>
</dbReference>
<dbReference type="Proteomes" id="UP000003806">
    <property type="component" value="Chromosome"/>
</dbReference>
<keyword evidence="7 8" id="KW-0238">DNA-binding</keyword>
<dbReference type="InterPro" id="IPR042206">
    <property type="entry name" value="CRISPR-assoc_Cas1_C"/>
</dbReference>
<keyword evidence="3 8" id="KW-0255">Endonuclease</keyword>
<dbReference type="GO" id="GO:0043571">
    <property type="term" value="P:maintenance of CRISPR repeat elements"/>
    <property type="evidence" value="ECO:0007669"/>
    <property type="project" value="UniProtKB-UniRule"/>
</dbReference>
<evidence type="ECO:0000256" key="8">
    <source>
        <dbReference type="HAMAP-Rule" id="MF_01470"/>
    </source>
</evidence>
<keyword evidence="8" id="KW-0464">Manganese</keyword>
<dbReference type="EC" id="3.1.-.-" evidence="8"/>
<dbReference type="PANTHER" id="PTHR34353:SF3">
    <property type="entry name" value="CRISPR-ASSOCIATED ENDONUCLEASE CAS1"/>
    <property type="match status" value="1"/>
</dbReference>
<dbReference type="PANTHER" id="PTHR34353">
    <property type="entry name" value="CRISPR-ASSOCIATED ENDONUCLEASE CAS1 1"/>
    <property type="match status" value="1"/>
</dbReference>
<keyword evidence="10" id="KW-1185">Reference proteome</keyword>
<dbReference type="InterPro" id="IPR042211">
    <property type="entry name" value="CRISPR-assoc_Cas1_N"/>
</dbReference>
<evidence type="ECO:0000256" key="6">
    <source>
        <dbReference type="ARBA" id="ARBA00023118"/>
    </source>
</evidence>
<feature type="binding site" evidence="8">
    <location>
        <position position="229"/>
    </location>
    <ligand>
        <name>Mn(2+)</name>
        <dbReference type="ChEBI" id="CHEBI:29035"/>
    </ligand>
</feature>
<feature type="binding site" evidence="8">
    <location>
        <position position="149"/>
    </location>
    <ligand>
        <name>Mn(2+)</name>
        <dbReference type="ChEBI" id="CHEBI:29035"/>
    </ligand>
</feature>
<comment type="similarity">
    <text evidence="8">Belongs to the CRISPR-associated endonuclease Cas1 family.</text>
</comment>
<dbReference type="GO" id="GO:0016787">
    <property type="term" value="F:hydrolase activity"/>
    <property type="evidence" value="ECO:0007669"/>
    <property type="project" value="UniProtKB-KW"/>
</dbReference>
<evidence type="ECO:0000256" key="4">
    <source>
        <dbReference type="ARBA" id="ARBA00022801"/>
    </source>
</evidence>
<sequence length="301" mass="33562">MSFARLGLESAQIPHVDRHGMLWLERGNLFVKDGTLRFVSAGGGSLEKGTYDIPYQNVSMIVLEPGTTITHDVFRLMGQQGTGLIAVGDKGVRCYTAPPLGPDRSALARRQVELWANPQTRLQVALAMYAIRFGEELPTRKIEDLRGIEGARLRKSYSILAKFYGLTWTLRRFNRKQPNKTDDINAAVNHAASAMYGAADIAVAAVSAIPQLGFVHAKSCRAFALDIADLYRTEITLPAAFRGLASYLEEPGMDLERHVRKLIGQELYRQKVISKMIDQIKELILHGQSDEALEEKSPCWY</sequence>
<evidence type="ECO:0000256" key="5">
    <source>
        <dbReference type="ARBA" id="ARBA00022842"/>
    </source>
</evidence>
<proteinExistence type="inferred from homology"/>
<evidence type="ECO:0000256" key="3">
    <source>
        <dbReference type="ARBA" id="ARBA00022759"/>
    </source>
</evidence>
<keyword evidence="1 8" id="KW-0540">Nuclease</keyword>
<dbReference type="STRING" id="885272.JonanDRAFT_0162"/>
<keyword evidence="2 8" id="KW-0479">Metal-binding</keyword>
<evidence type="ECO:0000313" key="9">
    <source>
        <dbReference type="EMBL" id="EHM12589.1"/>
    </source>
</evidence>
<dbReference type="RefSeq" id="WP_008522380.1">
    <property type="nucleotide sequence ID" value="NZ_CM001376.1"/>
</dbReference>
<comment type="function">
    <text evidence="8">CRISPR (clustered regularly interspaced short palindromic repeat), is an adaptive immune system that provides protection against mobile genetic elements (viruses, transposable elements and conjugative plasmids). CRISPR clusters contain spacers, sequences complementary to antecedent mobile elements, and target invading nucleic acids. CRISPR clusters are transcribed and processed into CRISPR RNA (crRNA). Acts as a dsDNA endonuclease. Involved in the integration of spacer DNA into the CRISPR cassette.</text>
</comment>
<evidence type="ECO:0000256" key="2">
    <source>
        <dbReference type="ARBA" id="ARBA00022723"/>
    </source>
</evidence>
<comment type="subunit">
    <text evidence="8">Homodimer, forms a heterotetramer with a Cas2 homodimer.</text>
</comment>
<dbReference type="OrthoDB" id="9777847at2"/>
<keyword evidence="6 8" id="KW-0051">Antiviral defense</keyword>
<dbReference type="Gene3D" id="3.100.10.20">
    <property type="entry name" value="CRISPR-associated endonuclease Cas1, N-terminal domain"/>
    <property type="match status" value="1"/>
</dbReference>
<evidence type="ECO:0000256" key="1">
    <source>
        <dbReference type="ARBA" id="ARBA00022722"/>
    </source>
</evidence>
<comment type="cofactor">
    <cofactor evidence="8">
        <name>Mg(2+)</name>
        <dbReference type="ChEBI" id="CHEBI:18420"/>
    </cofactor>
    <cofactor evidence="8">
        <name>Mn(2+)</name>
        <dbReference type="ChEBI" id="CHEBI:29035"/>
    </cofactor>
</comment>
<dbReference type="InterPro" id="IPR050646">
    <property type="entry name" value="Cas1"/>
</dbReference>
<dbReference type="HOGENOM" id="CLU_077904_0_0_0"/>
<feature type="binding site" evidence="8">
    <location>
        <position position="216"/>
    </location>
    <ligand>
        <name>Mn(2+)</name>
        <dbReference type="ChEBI" id="CHEBI:29035"/>
    </ligand>
</feature>
<dbReference type="GO" id="GO:0051607">
    <property type="term" value="P:defense response to virus"/>
    <property type="evidence" value="ECO:0007669"/>
    <property type="project" value="UniProtKB-UniRule"/>
</dbReference>
<dbReference type="InterPro" id="IPR019851">
    <property type="entry name" value="CRISPR-assoc_Cas1_ECOLI"/>
</dbReference>
<organism evidence="9 10">
    <name type="scientific">Jonquetella anthropi DSM 22815</name>
    <dbReference type="NCBI Taxonomy" id="885272"/>
    <lineage>
        <taxon>Bacteria</taxon>
        <taxon>Thermotogati</taxon>
        <taxon>Synergistota</taxon>
        <taxon>Synergistia</taxon>
        <taxon>Synergistales</taxon>
        <taxon>Dethiosulfovibrionaceae</taxon>
        <taxon>Jonquetella</taxon>
    </lineage>
</organism>
<dbReference type="GO" id="GO:0004520">
    <property type="term" value="F:DNA endonuclease activity"/>
    <property type="evidence" value="ECO:0007669"/>
    <property type="project" value="InterPro"/>
</dbReference>
<accession>H0UMB6</accession>
<dbReference type="Gene3D" id="1.20.120.920">
    <property type="entry name" value="CRISPR-associated endonuclease Cas1, C-terminal domain"/>
    <property type="match status" value="1"/>
</dbReference>
<dbReference type="eggNOG" id="COG1518">
    <property type="taxonomic scope" value="Bacteria"/>
</dbReference>
<protein>
    <recommendedName>
        <fullName evidence="8">CRISPR-associated endonuclease Cas1</fullName>
        <ecNumber evidence="8">3.1.-.-</ecNumber>
    </recommendedName>
</protein>
<dbReference type="InterPro" id="IPR002729">
    <property type="entry name" value="CRISPR-assoc_Cas1"/>
</dbReference>
<evidence type="ECO:0000256" key="7">
    <source>
        <dbReference type="ARBA" id="ARBA00023125"/>
    </source>
</evidence>
<dbReference type="GO" id="GO:0046872">
    <property type="term" value="F:metal ion binding"/>
    <property type="evidence" value="ECO:0007669"/>
    <property type="project" value="UniProtKB-UniRule"/>
</dbReference>
<keyword evidence="4 8" id="KW-0378">Hydrolase</keyword>
<evidence type="ECO:0000313" key="10">
    <source>
        <dbReference type="Proteomes" id="UP000003806"/>
    </source>
</evidence>
<dbReference type="AlphaFoldDB" id="H0UMB6"/>
<keyword evidence="5 8" id="KW-0460">Magnesium</keyword>
<reference evidence="9 10" key="1">
    <citation type="submission" date="2011-11" db="EMBL/GenBank/DDBJ databases">
        <title>The Noncontiguous Finished genome of Jonquetella anthropi DSM 22815.</title>
        <authorList>
            <consortium name="US DOE Joint Genome Institute (JGI-PGF)"/>
            <person name="Lucas S."/>
            <person name="Copeland A."/>
            <person name="Lapidus A."/>
            <person name="Glavina del Rio T."/>
            <person name="Dalin E."/>
            <person name="Tice H."/>
            <person name="Bruce D."/>
            <person name="Goodwin L."/>
            <person name="Pitluck S."/>
            <person name="Peters L."/>
            <person name="Mikhailova N."/>
            <person name="Held B."/>
            <person name="Kyrpides N."/>
            <person name="Mavromatis K."/>
            <person name="Ivanova N."/>
            <person name="Markowitz V."/>
            <person name="Cheng J.-F."/>
            <person name="Hugenholtz P."/>
            <person name="Woyke T."/>
            <person name="Wu D."/>
            <person name="Gronow S."/>
            <person name="Wellnitz S."/>
            <person name="Brambilla E."/>
            <person name="Klenk H.-P."/>
            <person name="Eisen J.A."/>
        </authorList>
    </citation>
    <scope>NUCLEOTIDE SEQUENCE [LARGE SCALE GENOMIC DNA]</scope>
    <source>
        <strain evidence="9 10">DSM 22815</strain>
    </source>
</reference>
<name>H0UMB6_9BACT</name>
<dbReference type="EMBL" id="CM001376">
    <property type="protein sequence ID" value="EHM12589.1"/>
    <property type="molecule type" value="Genomic_DNA"/>
</dbReference>